<keyword evidence="3" id="KW-1185">Reference proteome</keyword>
<accession>A0A512ME41</accession>
<dbReference type="AlphaFoldDB" id="A0A512ME41"/>
<feature type="signal peptide" evidence="1">
    <location>
        <begin position="1"/>
        <end position="23"/>
    </location>
</feature>
<reference evidence="2 3" key="1">
    <citation type="submission" date="2019-07" db="EMBL/GenBank/DDBJ databases">
        <title>Whole genome shotgun sequence of Brevifollis gellanilyticus NBRC 108608.</title>
        <authorList>
            <person name="Hosoyama A."/>
            <person name="Uohara A."/>
            <person name="Ohji S."/>
            <person name="Ichikawa N."/>
        </authorList>
    </citation>
    <scope>NUCLEOTIDE SEQUENCE [LARGE SCALE GENOMIC DNA]</scope>
    <source>
        <strain evidence="2 3">NBRC 108608</strain>
    </source>
</reference>
<comment type="caution">
    <text evidence="2">The sequence shown here is derived from an EMBL/GenBank/DDBJ whole genome shotgun (WGS) entry which is preliminary data.</text>
</comment>
<dbReference type="PROSITE" id="PS51257">
    <property type="entry name" value="PROKAR_LIPOPROTEIN"/>
    <property type="match status" value="1"/>
</dbReference>
<dbReference type="OrthoDB" id="190919at2"/>
<name>A0A512ME41_9BACT</name>
<dbReference type="Proteomes" id="UP000321577">
    <property type="component" value="Unassembled WGS sequence"/>
</dbReference>
<evidence type="ECO:0008006" key="4">
    <source>
        <dbReference type="Google" id="ProtNLM"/>
    </source>
</evidence>
<organism evidence="2 3">
    <name type="scientific">Brevifollis gellanilyticus</name>
    <dbReference type="NCBI Taxonomy" id="748831"/>
    <lineage>
        <taxon>Bacteria</taxon>
        <taxon>Pseudomonadati</taxon>
        <taxon>Verrucomicrobiota</taxon>
        <taxon>Verrucomicrobiia</taxon>
        <taxon>Verrucomicrobiales</taxon>
        <taxon>Verrucomicrobiaceae</taxon>
    </lineage>
</organism>
<gene>
    <name evidence="2" type="ORF">BGE01nite_43000</name>
</gene>
<sequence>MTPGSRRLLTRLLALAVAVSALASCSTTKVGNGASISKVKYYHLVPSKPILVQDQAIVFERLHYLYGAVTKAEVMARAGHYYTIWWKVDDRSQPVTVRFEYRQANNGLITKVLEEEVSDIRRSNTTKFQVTGDEYSSNGRVTAWRVSLMRGKEELVTKASYLWN</sequence>
<dbReference type="RefSeq" id="WP_146853505.1">
    <property type="nucleotide sequence ID" value="NZ_BKAG01000040.1"/>
</dbReference>
<proteinExistence type="predicted"/>
<keyword evidence="1" id="KW-0732">Signal</keyword>
<dbReference type="EMBL" id="BKAG01000040">
    <property type="protein sequence ID" value="GEP45009.1"/>
    <property type="molecule type" value="Genomic_DNA"/>
</dbReference>
<protein>
    <recommendedName>
        <fullName evidence="4">Lipoprotein</fullName>
    </recommendedName>
</protein>
<feature type="chain" id="PRO_5021952821" description="Lipoprotein" evidence="1">
    <location>
        <begin position="24"/>
        <end position="164"/>
    </location>
</feature>
<evidence type="ECO:0000313" key="3">
    <source>
        <dbReference type="Proteomes" id="UP000321577"/>
    </source>
</evidence>
<evidence type="ECO:0000256" key="1">
    <source>
        <dbReference type="SAM" id="SignalP"/>
    </source>
</evidence>
<evidence type="ECO:0000313" key="2">
    <source>
        <dbReference type="EMBL" id="GEP45009.1"/>
    </source>
</evidence>